<protein>
    <submittedName>
        <fullName evidence="1">Uncharacterized protein</fullName>
    </submittedName>
</protein>
<dbReference type="OrthoDB" id="1909991at2"/>
<sequence>MKMKSSLFTVFMLICFILVGCLGGTENNTVSNTEENMTAEEFLTQNPESDMFMFYGIIHNTNVDWVDELTLTKGEQVGEIKEQVAEGNYDYANGTANKLPVGTIIYEAKERDDILIVEVNGEEKYYYALVEG</sequence>
<evidence type="ECO:0000313" key="1">
    <source>
        <dbReference type="EMBL" id="TSB45923.1"/>
    </source>
</evidence>
<proteinExistence type="predicted"/>
<accession>A0A553ZWW0</accession>
<comment type="caution">
    <text evidence="1">The sequence shown here is derived from an EMBL/GenBank/DDBJ whole genome shotgun (WGS) entry which is preliminary data.</text>
</comment>
<dbReference type="RefSeq" id="WP_143849263.1">
    <property type="nucleotide sequence ID" value="NZ_VLXZ01000008.1"/>
</dbReference>
<dbReference type="EMBL" id="VLXZ01000008">
    <property type="protein sequence ID" value="TSB45923.1"/>
    <property type="molecule type" value="Genomic_DNA"/>
</dbReference>
<gene>
    <name evidence="1" type="ORF">FN960_13500</name>
</gene>
<organism evidence="1 2">
    <name type="scientific">Alkalicoccobacillus porphyridii</name>
    <dbReference type="NCBI Taxonomy" id="2597270"/>
    <lineage>
        <taxon>Bacteria</taxon>
        <taxon>Bacillati</taxon>
        <taxon>Bacillota</taxon>
        <taxon>Bacilli</taxon>
        <taxon>Bacillales</taxon>
        <taxon>Bacillaceae</taxon>
        <taxon>Alkalicoccobacillus</taxon>
    </lineage>
</organism>
<evidence type="ECO:0000313" key="2">
    <source>
        <dbReference type="Proteomes" id="UP000318521"/>
    </source>
</evidence>
<keyword evidence="2" id="KW-1185">Reference proteome</keyword>
<name>A0A553ZWW0_9BACI</name>
<reference evidence="1 2" key="1">
    <citation type="submission" date="2019-07" db="EMBL/GenBank/DDBJ databases">
        <authorList>
            <person name="Park Y.J."/>
            <person name="Jeong S.E."/>
            <person name="Jung H.S."/>
        </authorList>
    </citation>
    <scope>NUCLEOTIDE SEQUENCE [LARGE SCALE GENOMIC DNA]</scope>
    <source>
        <strain evidence="2">P16(2019)</strain>
    </source>
</reference>
<dbReference type="Proteomes" id="UP000318521">
    <property type="component" value="Unassembled WGS sequence"/>
</dbReference>
<dbReference type="PROSITE" id="PS51257">
    <property type="entry name" value="PROKAR_LIPOPROTEIN"/>
    <property type="match status" value="1"/>
</dbReference>
<dbReference type="AlphaFoldDB" id="A0A553ZWW0"/>